<dbReference type="InterPro" id="IPR038729">
    <property type="entry name" value="Rad50/SbcC_AAA"/>
</dbReference>
<feature type="coiled-coil region" evidence="4">
    <location>
        <begin position="252"/>
        <end position="297"/>
    </location>
</feature>
<evidence type="ECO:0000256" key="3">
    <source>
        <dbReference type="ARBA" id="ARBA00023054"/>
    </source>
</evidence>
<evidence type="ECO:0000313" key="7">
    <source>
        <dbReference type="Proteomes" id="UP000324832"/>
    </source>
</evidence>
<evidence type="ECO:0000256" key="1">
    <source>
        <dbReference type="ARBA" id="ARBA00010171"/>
    </source>
</evidence>
<gene>
    <name evidence="6" type="ORF">LSINAPIS_LOCUS6008</name>
</gene>
<dbReference type="InterPro" id="IPR027417">
    <property type="entry name" value="P-loop_NTPase"/>
</dbReference>
<feature type="domain" description="Rad50/SbcC-type AAA" evidence="5">
    <location>
        <begin position="12"/>
        <end position="265"/>
    </location>
</feature>
<dbReference type="Gene3D" id="3.40.50.300">
    <property type="entry name" value="P-loop containing nucleotide triphosphate hydrolases"/>
    <property type="match status" value="1"/>
</dbReference>
<feature type="non-terminal residue" evidence="6">
    <location>
        <position position="1"/>
    </location>
</feature>
<evidence type="ECO:0000259" key="5">
    <source>
        <dbReference type="Pfam" id="PF13476"/>
    </source>
</evidence>
<keyword evidence="7" id="KW-1185">Reference proteome</keyword>
<accession>A0A5E4Q6R6</accession>
<dbReference type="PANTHER" id="PTHR45916:SF1">
    <property type="entry name" value="STRUCTURAL MAINTENANCE OF CHROMOSOMES PROTEIN 5"/>
    <property type="match status" value="1"/>
</dbReference>
<feature type="non-terminal residue" evidence="6">
    <location>
        <position position="434"/>
    </location>
</feature>
<dbReference type="EMBL" id="FZQP02001815">
    <property type="protein sequence ID" value="VVC93914.1"/>
    <property type="molecule type" value="Genomic_DNA"/>
</dbReference>
<dbReference type="GO" id="GO:0030915">
    <property type="term" value="C:Smc5-Smc6 complex"/>
    <property type="evidence" value="ECO:0007669"/>
    <property type="project" value="TreeGrafter"/>
</dbReference>
<name>A0A5E4Q6R6_9NEOP</name>
<organism evidence="6 7">
    <name type="scientific">Leptidea sinapis</name>
    <dbReference type="NCBI Taxonomy" id="189913"/>
    <lineage>
        <taxon>Eukaryota</taxon>
        <taxon>Metazoa</taxon>
        <taxon>Ecdysozoa</taxon>
        <taxon>Arthropoda</taxon>
        <taxon>Hexapoda</taxon>
        <taxon>Insecta</taxon>
        <taxon>Pterygota</taxon>
        <taxon>Neoptera</taxon>
        <taxon>Endopterygota</taxon>
        <taxon>Lepidoptera</taxon>
        <taxon>Glossata</taxon>
        <taxon>Ditrysia</taxon>
        <taxon>Papilionoidea</taxon>
        <taxon>Pieridae</taxon>
        <taxon>Dismorphiinae</taxon>
        <taxon>Leptidea</taxon>
    </lineage>
</organism>
<evidence type="ECO:0000313" key="6">
    <source>
        <dbReference type="EMBL" id="VVC93914.1"/>
    </source>
</evidence>
<dbReference type="GO" id="GO:0005634">
    <property type="term" value="C:nucleus"/>
    <property type="evidence" value="ECO:0007669"/>
    <property type="project" value="TreeGrafter"/>
</dbReference>
<keyword evidence="3 4" id="KW-0175">Coiled coil</keyword>
<protein>
    <recommendedName>
        <fullName evidence="2">Structural maintenance of chromosomes protein 5</fullName>
    </recommendedName>
</protein>
<dbReference type="SUPFAM" id="SSF52540">
    <property type="entry name" value="P-loop containing nucleoside triphosphate hydrolases"/>
    <property type="match status" value="1"/>
</dbReference>
<dbReference type="GO" id="GO:0003697">
    <property type="term" value="F:single-stranded DNA binding"/>
    <property type="evidence" value="ECO:0007669"/>
    <property type="project" value="TreeGrafter"/>
</dbReference>
<dbReference type="PANTHER" id="PTHR45916">
    <property type="entry name" value="STRUCTURAL MAINTENANCE OF CHROMOSOMES PROTEIN 5"/>
    <property type="match status" value="1"/>
</dbReference>
<sequence length="434" mass="50020">NSGEYKPGSIYRIALENFVTYKQVELYPGPSLNVIIGPNGTGKSTFVCAIILGLCGKTSVIGRAKKKNVIITRSFNVKEVSMWYIDHKTSREKQVQELIASLNIQLLRSTLSAVGGHNSVTQLEELISARNQQRGLNTTLESNAQLKVSIEAMNERKDIEHKIEICEKKKLWIEYHELREKVVEYCNDKKEADKLVKSHQTKMKPLENIVATSKAKINKCEESKLKAGRHIHSLHEQVKNKLKTCQNFEYTLKDIENTFQEKMEQYQNRETELTAAKNKLQKLMADKEKLVETAGDEKLDVQYDLENNVVPQMRLFQNRIRNLEDVNEKRLEVLRSYSEDAYNAVTWLRENRSMFQQPVYEPMMLEINLKDKKFARYLEATVASRDLVAFTFESTQDMNLFMKHVRSIGLKRVNAVCSQGGPVIVNKPDISQLR</sequence>
<dbReference type="AlphaFoldDB" id="A0A5E4Q6R6"/>
<reference evidence="6 7" key="1">
    <citation type="submission" date="2017-07" db="EMBL/GenBank/DDBJ databases">
        <authorList>
            <person name="Talla V."/>
            <person name="Backstrom N."/>
        </authorList>
    </citation>
    <scope>NUCLEOTIDE SEQUENCE [LARGE SCALE GENOMIC DNA]</scope>
</reference>
<dbReference type="Pfam" id="PF13476">
    <property type="entry name" value="AAA_23"/>
    <property type="match status" value="1"/>
</dbReference>
<proteinExistence type="inferred from homology"/>
<dbReference type="Proteomes" id="UP000324832">
    <property type="component" value="Unassembled WGS sequence"/>
</dbReference>
<dbReference type="GO" id="GO:0000724">
    <property type="term" value="P:double-strand break repair via homologous recombination"/>
    <property type="evidence" value="ECO:0007669"/>
    <property type="project" value="TreeGrafter"/>
</dbReference>
<evidence type="ECO:0000256" key="4">
    <source>
        <dbReference type="SAM" id="Coils"/>
    </source>
</evidence>
<comment type="similarity">
    <text evidence="1">Belongs to the SMC family. SMC5 subfamily.</text>
</comment>
<dbReference type="GO" id="GO:0016887">
    <property type="term" value="F:ATP hydrolysis activity"/>
    <property type="evidence" value="ECO:0007669"/>
    <property type="project" value="InterPro"/>
</dbReference>
<evidence type="ECO:0000256" key="2">
    <source>
        <dbReference type="ARBA" id="ARBA00018687"/>
    </source>
</evidence>